<reference evidence="3" key="1">
    <citation type="submission" date="2022-11" db="UniProtKB">
        <authorList>
            <consortium name="WormBaseParasite"/>
        </authorList>
    </citation>
    <scope>IDENTIFICATION</scope>
</reference>
<sequence length="213" mass="23941">MRTTLWGHDQPDSNNKVQPITTATTMMPSIPGSPKPHVHLGEDISPPKGNLPLWLATSTTTKHRRIPSPPPLMPRNCNAPLIPQRIHRNSQQPITSVPLHRVPSPSSPLHILTPTTPPIQQVHTGFESSATLNHEIVGNRRLSLRFRKQKSEPPPEPLSKTPPAENRKYFFSWARSSKTSFQNPDPRTRRSVRALKTPSATFYYDKDEAPVKC</sequence>
<accession>A0A914XXQ0</accession>
<dbReference type="Proteomes" id="UP000887577">
    <property type="component" value="Unplaced"/>
</dbReference>
<feature type="region of interest" description="Disordered" evidence="1">
    <location>
        <begin position="146"/>
        <end position="166"/>
    </location>
</feature>
<evidence type="ECO:0000313" key="2">
    <source>
        <dbReference type="Proteomes" id="UP000887577"/>
    </source>
</evidence>
<keyword evidence="2" id="KW-1185">Reference proteome</keyword>
<protein>
    <submittedName>
        <fullName evidence="3">Uncharacterized protein</fullName>
    </submittedName>
</protein>
<evidence type="ECO:0000313" key="3">
    <source>
        <dbReference type="WBParaSite" id="PSU_v2.g11734.t1"/>
    </source>
</evidence>
<proteinExistence type="predicted"/>
<dbReference type="AlphaFoldDB" id="A0A914XXQ0"/>
<organism evidence="2 3">
    <name type="scientific">Panagrolaimus superbus</name>
    <dbReference type="NCBI Taxonomy" id="310955"/>
    <lineage>
        <taxon>Eukaryota</taxon>
        <taxon>Metazoa</taxon>
        <taxon>Ecdysozoa</taxon>
        <taxon>Nematoda</taxon>
        <taxon>Chromadorea</taxon>
        <taxon>Rhabditida</taxon>
        <taxon>Tylenchina</taxon>
        <taxon>Panagrolaimomorpha</taxon>
        <taxon>Panagrolaimoidea</taxon>
        <taxon>Panagrolaimidae</taxon>
        <taxon>Panagrolaimus</taxon>
    </lineage>
</organism>
<dbReference type="WBParaSite" id="PSU_v2.g11734.t1">
    <property type="protein sequence ID" value="PSU_v2.g11734.t1"/>
    <property type="gene ID" value="PSU_v2.g11734"/>
</dbReference>
<evidence type="ECO:0000256" key="1">
    <source>
        <dbReference type="SAM" id="MobiDB-lite"/>
    </source>
</evidence>
<name>A0A914XXQ0_9BILA</name>